<name>A0A0F9T5M8_9ZZZZ</name>
<keyword evidence="1" id="KW-0472">Membrane</keyword>
<sequence length="104" mass="11485">MLISKTSLGEGLNGKGGIDMVSLDLINVGADAVLILVIATSYRMSMVKQAKLEEKIANTLSRSETKDLIEEEIERHLSMMKSDIESIKDMLSQIAEFSLKVKNK</sequence>
<evidence type="ECO:0000313" key="2">
    <source>
        <dbReference type="EMBL" id="KKN70247.1"/>
    </source>
</evidence>
<organism evidence="2">
    <name type="scientific">marine sediment metagenome</name>
    <dbReference type="NCBI Taxonomy" id="412755"/>
    <lineage>
        <taxon>unclassified sequences</taxon>
        <taxon>metagenomes</taxon>
        <taxon>ecological metagenomes</taxon>
    </lineage>
</organism>
<comment type="caution">
    <text evidence="2">The sequence shown here is derived from an EMBL/GenBank/DDBJ whole genome shotgun (WGS) entry which is preliminary data.</text>
</comment>
<feature type="transmembrane region" description="Helical" evidence="1">
    <location>
        <begin position="20"/>
        <end position="42"/>
    </location>
</feature>
<proteinExistence type="predicted"/>
<protein>
    <submittedName>
        <fullName evidence="2">Uncharacterized protein</fullName>
    </submittedName>
</protein>
<keyword evidence="1" id="KW-0812">Transmembrane</keyword>
<accession>A0A0F9T5M8</accession>
<gene>
    <name evidence="2" type="ORF">LCGC14_0432720</name>
</gene>
<reference evidence="2" key="1">
    <citation type="journal article" date="2015" name="Nature">
        <title>Complex archaea that bridge the gap between prokaryotes and eukaryotes.</title>
        <authorList>
            <person name="Spang A."/>
            <person name="Saw J.H."/>
            <person name="Jorgensen S.L."/>
            <person name="Zaremba-Niedzwiedzka K."/>
            <person name="Martijn J."/>
            <person name="Lind A.E."/>
            <person name="van Eijk R."/>
            <person name="Schleper C."/>
            <person name="Guy L."/>
            <person name="Ettema T.J."/>
        </authorList>
    </citation>
    <scope>NUCLEOTIDE SEQUENCE</scope>
</reference>
<evidence type="ECO:0000256" key="1">
    <source>
        <dbReference type="SAM" id="Phobius"/>
    </source>
</evidence>
<dbReference type="EMBL" id="LAZR01000407">
    <property type="protein sequence ID" value="KKN70247.1"/>
    <property type="molecule type" value="Genomic_DNA"/>
</dbReference>
<keyword evidence="1" id="KW-1133">Transmembrane helix</keyword>
<dbReference type="AlphaFoldDB" id="A0A0F9T5M8"/>